<dbReference type="AlphaFoldDB" id="A0A4Z0NWA6"/>
<dbReference type="InterPro" id="IPR040255">
    <property type="entry name" value="Non-specific_endonuclease"/>
</dbReference>
<dbReference type="PANTHER" id="PTHR13966:SF5">
    <property type="entry name" value="ENDONUCLEASE G, MITOCHONDRIAL"/>
    <property type="match status" value="1"/>
</dbReference>
<evidence type="ECO:0000259" key="4">
    <source>
        <dbReference type="SMART" id="SM00477"/>
    </source>
</evidence>
<dbReference type="GO" id="GO:0003676">
    <property type="term" value="F:nucleic acid binding"/>
    <property type="evidence" value="ECO:0007669"/>
    <property type="project" value="InterPro"/>
</dbReference>
<evidence type="ECO:0000256" key="1">
    <source>
        <dbReference type="PIRSR" id="PIRSR640255-1"/>
    </source>
</evidence>
<dbReference type="SMART" id="SM00477">
    <property type="entry name" value="NUC"/>
    <property type="match status" value="1"/>
</dbReference>
<evidence type="ECO:0000256" key="2">
    <source>
        <dbReference type="PIRSR" id="PIRSR640255-2"/>
    </source>
</evidence>
<protein>
    <submittedName>
        <fullName evidence="6">Nuclease</fullName>
    </submittedName>
</protein>
<dbReference type="CDD" id="cd00091">
    <property type="entry name" value="NUC"/>
    <property type="match status" value="1"/>
</dbReference>
<dbReference type="SUPFAM" id="SSF50494">
    <property type="entry name" value="Trypsin-like serine proteases"/>
    <property type="match status" value="1"/>
</dbReference>
<dbReference type="InterPro" id="IPR001604">
    <property type="entry name" value="Endo_G_ENPP1-like_dom"/>
</dbReference>
<dbReference type="GO" id="GO:0016787">
    <property type="term" value="F:hydrolase activity"/>
    <property type="evidence" value="ECO:0007669"/>
    <property type="project" value="InterPro"/>
</dbReference>
<sequence length="907" mass="99495">MADHDSHEEARGRLESLFSGIPGAREAVAEAIASGQIDPTRFRVNQADLGTRLEHVGNPLGLEAIIRRVVRPPMLIRNDRVEFVPVPKFPELTEAHVRRVERFIPSVGRVEFVNHSMRWGGTGFVIDGAGRGRRRVVTNRHVAKLVARRGRTGAGVFLRSPIGMPYRAKLDMREEVDSKPGTAFELPVSTIVYLADDTEADVALLEIEVNDRLAPDPIPLAGRRANDAELVATVGYPAFDDRNDLAEMREYFQDLFDVKRFAPGLVMTSGAGTVLSHDCTTLGGNSGSCLISLEQEGVVGLHFSGEFGVENAAVSVETLKRLLASGSLVALPGAAAPADVESRSDGEHDADDLKDRGGYDPDFLGEGLAVPWPDLDAGIGDDLAQPSDALPGRPYELRYTHFGVLFSKSRRSPRVTAVNIDGEESVRIKRRDDRWFYDLRIPRELQLGQNAYEDPDIDRGHMVRREDPNWGDDAQQANDDTFHYTNSALQHSSLNQGKTLWQGLENYILDSSRTKGFKACVFTGPVFDDEDPELPPSNAQVPQEFWKIVAMPAEGGGLHATAYLLSQGDLIRRLLLKRSRNEAAEGFVLGPYRTFQVAITHIEEVTGLSFPALRGADPLSRTLRAQEALADGRPAYIPLESAEDLVLAAAGETAPGDAGEAGSEDEALAEVASRVAQFPPPTLLQRLVELQDGTGDPGQAAEVGELLRAYQAAVASYPSREEGPAPSYASLKPDYETLFASCQVRPERAGEVAWHVKKLRAYQARYEAVGDKLGIPWWFVGITHALEGSFNFNGHLHNGDPLTARTVQIPKGRPKVWNPPNDWESSAVDALTMKGYAGQEDWSVPRALYRFEAYNGWGYRGRGVHTPYLWSFSTHYTRGKFVKDKVYDANAVSKQCGAAVMLKALGV</sequence>
<dbReference type="Pfam" id="PF13365">
    <property type="entry name" value="Trypsin_2"/>
    <property type="match status" value="1"/>
</dbReference>
<dbReference type="GO" id="GO:0004519">
    <property type="term" value="F:endonuclease activity"/>
    <property type="evidence" value="ECO:0007669"/>
    <property type="project" value="TreeGrafter"/>
</dbReference>
<dbReference type="InterPro" id="IPR044925">
    <property type="entry name" value="His-Me_finger_sf"/>
</dbReference>
<gene>
    <name evidence="6" type="ORF">EU555_08355</name>
</gene>
<dbReference type="InterPro" id="IPR009003">
    <property type="entry name" value="Peptidase_S1_PA"/>
</dbReference>
<feature type="region of interest" description="Disordered" evidence="3">
    <location>
        <begin position="336"/>
        <end position="357"/>
    </location>
</feature>
<organism evidence="6 7">
    <name type="scientific">Methylobacterium nonmethylotrophicum</name>
    <dbReference type="NCBI Taxonomy" id="1141884"/>
    <lineage>
        <taxon>Bacteria</taxon>
        <taxon>Pseudomonadati</taxon>
        <taxon>Pseudomonadota</taxon>
        <taxon>Alphaproteobacteria</taxon>
        <taxon>Hyphomicrobiales</taxon>
        <taxon>Methylobacteriaceae</taxon>
        <taxon>Methylobacterium</taxon>
    </lineage>
</organism>
<dbReference type="InterPro" id="IPR020821">
    <property type="entry name" value="ENPP1-3/EXOG-like_nuc-like"/>
</dbReference>
<dbReference type="InterPro" id="IPR043504">
    <property type="entry name" value="Peptidase_S1_PA_chymotrypsin"/>
</dbReference>
<comment type="caution">
    <text evidence="6">The sequence shown here is derived from an EMBL/GenBank/DDBJ whole genome shotgun (WGS) entry which is preliminary data.</text>
</comment>
<feature type="binding site" evidence="2">
    <location>
        <position position="495"/>
    </location>
    <ligand>
        <name>Mg(2+)</name>
        <dbReference type="ChEBI" id="CHEBI:18420"/>
        <note>catalytic</note>
    </ligand>
</feature>
<evidence type="ECO:0000313" key="6">
    <source>
        <dbReference type="EMBL" id="TGE00743.1"/>
    </source>
</evidence>
<proteinExistence type="predicted"/>
<feature type="domain" description="ENPP1-3/EXOG-like endonuclease/phosphodiesterase" evidence="4">
    <location>
        <begin position="399"/>
        <end position="617"/>
    </location>
</feature>
<evidence type="ECO:0000259" key="5">
    <source>
        <dbReference type="SMART" id="SM00892"/>
    </source>
</evidence>
<name>A0A4Z0NWA6_9HYPH</name>
<dbReference type="Pfam" id="PF01223">
    <property type="entry name" value="Endonuclease_NS"/>
    <property type="match status" value="1"/>
</dbReference>
<reference evidence="6 7" key="1">
    <citation type="submission" date="2019-04" db="EMBL/GenBank/DDBJ databases">
        <authorList>
            <person name="Feng G."/>
            <person name="Zhu H."/>
        </authorList>
    </citation>
    <scope>NUCLEOTIDE SEQUENCE [LARGE SCALE GENOMIC DNA]</scope>
    <source>
        <strain evidence="6 7">6HR-1</strain>
    </source>
</reference>
<dbReference type="Gene3D" id="2.40.10.10">
    <property type="entry name" value="Trypsin-like serine proteases"/>
    <property type="match status" value="2"/>
</dbReference>
<dbReference type="RefSeq" id="WP_135414207.1">
    <property type="nucleotide sequence ID" value="NZ_SRLB01000005.1"/>
</dbReference>
<dbReference type="OrthoDB" id="482757at2"/>
<evidence type="ECO:0000256" key="3">
    <source>
        <dbReference type="SAM" id="MobiDB-lite"/>
    </source>
</evidence>
<feature type="compositionally biased region" description="Basic and acidic residues" evidence="3">
    <location>
        <begin position="340"/>
        <end position="357"/>
    </location>
</feature>
<dbReference type="Gene3D" id="3.40.570.10">
    <property type="entry name" value="Extracellular Endonuclease, subunit A"/>
    <property type="match status" value="1"/>
</dbReference>
<dbReference type="EMBL" id="SRLB01000005">
    <property type="protein sequence ID" value="TGE00743.1"/>
    <property type="molecule type" value="Genomic_DNA"/>
</dbReference>
<accession>A0A4Z0NWA6</accession>
<dbReference type="SMART" id="SM00892">
    <property type="entry name" value="Endonuclease_NS"/>
    <property type="match status" value="1"/>
</dbReference>
<keyword evidence="2" id="KW-0479">Metal-binding</keyword>
<feature type="domain" description="DNA/RNA non-specific endonuclease/pyrophosphatase/phosphodiesterase" evidence="5">
    <location>
        <begin position="398"/>
        <end position="617"/>
    </location>
</feature>
<dbReference type="PANTHER" id="PTHR13966">
    <property type="entry name" value="ENDONUCLEASE RELATED"/>
    <property type="match status" value="1"/>
</dbReference>
<dbReference type="GO" id="GO:0046872">
    <property type="term" value="F:metal ion binding"/>
    <property type="evidence" value="ECO:0007669"/>
    <property type="project" value="UniProtKB-KW"/>
</dbReference>
<dbReference type="SUPFAM" id="SSF54060">
    <property type="entry name" value="His-Me finger endonucleases"/>
    <property type="match status" value="1"/>
</dbReference>
<dbReference type="InterPro" id="IPR044929">
    <property type="entry name" value="DNA/RNA_non-sp_Endonuclease_sf"/>
</dbReference>
<dbReference type="Proteomes" id="UP000297535">
    <property type="component" value="Unassembled WGS sequence"/>
</dbReference>
<evidence type="ECO:0000313" key="7">
    <source>
        <dbReference type="Proteomes" id="UP000297535"/>
    </source>
</evidence>
<keyword evidence="7" id="KW-1185">Reference proteome</keyword>
<feature type="active site" description="Proton acceptor" evidence="1">
    <location>
        <position position="461"/>
    </location>
</feature>